<feature type="compositionally biased region" description="Basic and acidic residues" evidence="1">
    <location>
        <begin position="43"/>
        <end position="55"/>
    </location>
</feature>
<evidence type="ECO:0000313" key="2">
    <source>
        <dbReference type="EMBL" id="CEP08025.1"/>
    </source>
</evidence>
<reference evidence="2 3" key="1">
    <citation type="submission" date="2014-09" db="EMBL/GenBank/DDBJ databases">
        <authorList>
            <person name="Ellenberger Sabrina"/>
        </authorList>
    </citation>
    <scope>NUCLEOTIDE SEQUENCE [LARGE SCALE GENOMIC DNA]</scope>
    <source>
        <strain evidence="2 3">CBS 412.66</strain>
    </source>
</reference>
<protein>
    <submittedName>
        <fullName evidence="2">Uncharacterized protein</fullName>
    </submittedName>
</protein>
<evidence type="ECO:0000313" key="3">
    <source>
        <dbReference type="Proteomes" id="UP000054107"/>
    </source>
</evidence>
<feature type="region of interest" description="Disordered" evidence="1">
    <location>
        <begin position="32"/>
        <end position="84"/>
    </location>
</feature>
<evidence type="ECO:0000256" key="1">
    <source>
        <dbReference type="SAM" id="MobiDB-lite"/>
    </source>
</evidence>
<dbReference type="AlphaFoldDB" id="A0A0B7MXP1"/>
<accession>A0A0B7MXP1</accession>
<feature type="compositionally biased region" description="Polar residues" evidence="1">
    <location>
        <begin position="72"/>
        <end position="84"/>
    </location>
</feature>
<dbReference type="OrthoDB" id="2275486at2759"/>
<proteinExistence type="predicted"/>
<organism evidence="2 3">
    <name type="scientific">Parasitella parasitica</name>
    <dbReference type="NCBI Taxonomy" id="35722"/>
    <lineage>
        <taxon>Eukaryota</taxon>
        <taxon>Fungi</taxon>
        <taxon>Fungi incertae sedis</taxon>
        <taxon>Mucoromycota</taxon>
        <taxon>Mucoromycotina</taxon>
        <taxon>Mucoromycetes</taxon>
        <taxon>Mucorales</taxon>
        <taxon>Mucorineae</taxon>
        <taxon>Mucoraceae</taxon>
        <taxon>Parasitella</taxon>
    </lineage>
</organism>
<dbReference type="EMBL" id="LN719426">
    <property type="protein sequence ID" value="CEP08025.1"/>
    <property type="molecule type" value="Genomic_DNA"/>
</dbReference>
<sequence>MSNSPVQKTPDRNVEQCKICFKEFPRYDQRGFKNAGFSAHQNRCVERDQSKKEPSPEQPSPKKPRMLLPASISPSSSMPTTDELLNTPNVAIDRSITLSTSSVFQITQCEYCTPESGLHNPSCPEIESIVSTSPVL</sequence>
<dbReference type="Proteomes" id="UP000054107">
    <property type="component" value="Unassembled WGS sequence"/>
</dbReference>
<name>A0A0B7MXP1_9FUNG</name>
<keyword evidence="3" id="KW-1185">Reference proteome</keyword>
<gene>
    <name evidence="2" type="primary">PARPA_01334.1 scaffold 1359</name>
</gene>